<keyword evidence="2" id="KW-1185">Reference proteome</keyword>
<accession>A0A7R5WF94</accession>
<name>A0A7R5WF94_9POXV</name>
<dbReference type="Proteomes" id="UP000593702">
    <property type="component" value="Segment"/>
</dbReference>
<organism evidence="1 2">
    <name type="scientific">Diachasmimorpha longicaudata entomopoxvirus</name>
    <dbReference type="NCBI Taxonomy" id="109981"/>
    <lineage>
        <taxon>Viruses</taxon>
        <taxon>Varidnaviria</taxon>
        <taxon>Bamfordvirae</taxon>
        <taxon>Nucleocytoviricota</taxon>
        <taxon>Pokkesviricetes</taxon>
        <taxon>Chitovirales</taxon>
        <taxon>Poxviridae</taxon>
        <taxon>Entomopoxvirinae</taxon>
        <taxon>Epsilonentomopoxvirus</taxon>
        <taxon>Epsilonentomopoxvirus dlongicaudata</taxon>
        <taxon>Diachasmimorpha entomopoxvirus</taxon>
    </lineage>
</organism>
<evidence type="ECO:0000313" key="1">
    <source>
        <dbReference type="EMBL" id="AKS26385.1"/>
    </source>
</evidence>
<dbReference type="EMBL" id="KR095315">
    <property type="protein sequence ID" value="AKS26385.1"/>
    <property type="molecule type" value="Genomic_DNA"/>
</dbReference>
<evidence type="ECO:0000313" key="2">
    <source>
        <dbReference type="Proteomes" id="UP000593702"/>
    </source>
</evidence>
<sequence>MGVYRAFYHMPDLKTKYEIIVYFDKKEEFWIREREVSLAMGIKHKDSAQKYVFAKDQMTWGQLMVLNEKNKVEVPWSSNEIFINYTGLCGLGSLVSTNPIGSLFKKTFDDTLLPYIINKYHLAYIEKTDRIKTFQIMANQEKSQFDEYRLIVMGKLNDLKNKGEEYKKEIIKIDNALTQLNTEYTQQKNKFDERLAIFTEKIRFLEDGSQNLKAFSDEGLILN</sequence>
<proteinExistence type="predicted"/>
<reference evidence="1 2" key="1">
    <citation type="submission" date="2015-04" db="EMBL/GenBank/DDBJ databases">
        <title>Diachasmimorpha longicaudata entomopoxvirus genome.</title>
        <authorList>
            <person name="Coffman K.A."/>
            <person name="Burke G.R."/>
        </authorList>
    </citation>
    <scope>NUCLEOTIDE SEQUENCE [LARGE SCALE GENOMIC DNA]</scope>
</reference>
<protein>
    <submittedName>
        <fullName evidence="1">Putative Bro-N domain-containing protein 6</fullName>
    </submittedName>
</protein>
<gene>
    <name evidence="1" type="ORF">DLEV_094</name>
</gene>